<keyword evidence="3" id="KW-0808">Transferase</keyword>
<protein>
    <submittedName>
        <fullName evidence="3">Adenine-specific methyltransferase</fullName>
        <ecNumber evidence="3">2.1.1.72</ecNumber>
    </submittedName>
</protein>
<evidence type="ECO:0000313" key="3">
    <source>
        <dbReference type="EMBL" id="AOM82239.1"/>
    </source>
</evidence>
<keyword evidence="4" id="KW-1185">Reference proteome</keyword>
<keyword evidence="3" id="KW-0489">Methyltransferase</keyword>
<dbReference type="InterPro" id="IPR029063">
    <property type="entry name" value="SAM-dependent_MTases_sf"/>
</dbReference>
<dbReference type="GO" id="GO:0032259">
    <property type="term" value="P:methylation"/>
    <property type="evidence" value="ECO:0007669"/>
    <property type="project" value="UniProtKB-KW"/>
</dbReference>
<dbReference type="RefSeq" id="WP_069364350.1">
    <property type="nucleotide sequence ID" value="NZ_CP012502.1"/>
</dbReference>
<dbReference type="EC" id="2.1.1.72" evidence="3"/>
<name>A0A1D7QTC2_9BACI</name>
<dbReference type="GO" id="GO:0009007">
    <property type="term" value="F:site-specific DNA-methyltransferase (adenine-specific) activity"/>
    <property type="evidence" value="ECO:0007669"/>
    <property type="project" value="UniProtKB-EC"/>
</dbReference>
<dbReference type="OrthoDB" id="9788159at2"/>
<dbReference type="Pfam" id="PF21106">
    <property type="entry name" value="YtxK_like"/>
    <property type="match status" value="1"/>
</dbReference>
<reference evidence="3 4" key="1">
    <citation type="submission" date="2015-08" db="EMBL/GenBank/DDBJ databases">
        <title>The complete genome sequence of Bacillus beveridgei MLTeJB.</title>
        <authorList>
            <person name="Hanson T.E."/>
            <person name="Mesa C."/>
            <person name="Basesman S.M."/>
            <person name="Oremland R.S."/>
        </authorList>
    </citation>
    <scope>NUCLEOTIDE SEQUENCE [LARGE SCALE GENOMIC DNA]</scope>
    <source>
        <strain evidence="3 4">MLTeJB</strain>
    </source>
</reference>
<accession>A0A1D7QTC2</accession>
<dbReference type="Gene3D" id="1.10.150.470">
    <property type="match status" value="1"/>
</dbReference>
<dbReference type="Gene3D" id="3.40.50.150">
    <property type="entry name" value="Vaccinia Virus protein VP39"/>
    <property type="match status" value="1"/>
</dbReference>
<dbReference type="AlphaFoldDB" id="A0A1D7QTC2"/>
<dbReference type="Pfam" id="PF02384">
    <property type="entry name" value="N6_Mtase"/>
    <property type="match status" value="1"/>
</dbReference>
<feature type="domain" description="YtxK-like N-terminal helical" evidence="2">
    <location>
        <begin position="9"/>
        <end position="88"/>
    </location>
</feature>
<gene>
    <name evidence="3" type="ORF">BBEV_0868</name>
</gene>
<dbReference type="STRING" id="632773.BBEV_0868"/>
<dbReference type="SUPFAM" id="SSF53335">
    <property type="entry name" value="S-adenosyl-L-methionine-dependent methyltransferases"/>
    <property type="match status" value="1"/>
</dbReference>
<dbReference type="PANTHER" id="PTHR41313">
    <property type="entry name" value="ADENINE-SPECIFIC METHYLTRANSFERASE"/>
    <property type="match status" value="1"/>
</dbReference>
<organism evidence="3 4">
    <name type="scientific">Salisediminibacterium beveridgei</name>
    <dbReference type="NCBI Taxonomy" id="632773"/>
    <lineage>
        <taxon>Bacteria</taxon>
        <taxon>Bacillati</taxon>
        <taxon>Bacillota</taxon>
        <taxon>Bacilli</taxon>
        <taxon>Bacillales</taxon>
        <taxon>Bacillaceae</taxon>
        <taxon>Salisediminibacterium</taxon>
    </lineage>
</organism>
<dbReference type="KEGG" id="bbev:BBEV_0868"/>
<feature type="domain" description="DNA methylase adenine-specific" evidence="1">
    <location>
        <begin position="110"/>
        <end position="307"/>
    </location>
</feature>
<dbReference type="InterPro" id="IPR003356">
    <property type="entry name" value="DNA_methylase_A-5"/>
</dbReference>
<evidence type="ECO:0000259" key="1">
    <source>
        <dbReference type="Pfam" id="PF02384"/>
    </source>
</evidence>
<dbReference type="PATRIC" id="fig|632773.3.peg.923"/>
<dbReference type="Proteomes" id="UP000094463">
    <property type="component" value="Chromosome"/>
</dbReference>
<dbReference type="GO" id="GO:0008170">
    <property type="term" value="F:N-methyltransferase activity"/>
    <property type="evidence" value="ECO:0007669"/>
    <property type="project" value="InterPro"/>
</dbReference>
<evidence type="ECO:0000313" key="4">
    <source>
        <dbReference type="Proteomes" id="UP000094463"/>
    </source>
</evidence>
<evidence type="ECO:0000259" key="2">
    <source>
        <dbReference type="Pfam" id="PF21106"/>
    </source>
</evidence>
<dbReference type="PANTHER" id="PTHR41313:SF1">
    <property type="entry name" value="DNA METHYLASE ADENINE-SPECIFIC DOMAIN-CONTAINING PROTEIN"/>
    <property type="match status" value="1"/>
</dbReference>
<dbReference type="InterPro" id="IPR048375">
    <property type="entry name" value="YtxK-like_N"/>
</dbReference>
<dbReference type="InterPro" id="IPR052933">
    <property type="entry name" value="DNA_Protect_Modify"/>
</dbReference>
<dbReference type="EMBL" id="CP012502">
    <property type="protein sequence ID" value="AOM82239.1"/>
    <property type="molecule type" value="Genomic_DNA"/>
</dbReference>
<dbReference type="GO" id="GO:0003677">
    <property type="term" value="F:DNA binding"/>
    <property type="evidence" value="ECO:0007669"/>
    <property type="project" value="InterPro"/>
</dbReference>
<proteinExistence type="predicted"/>
<sequence length="333" mass="36799">MNPTTKTEIMYETLDKAASLLQSELGILYLEALSLAGNLMIHQNEPINGLSEDASKQVEQIVKEVKPPFSYDKEEGRRALQLAVLKGMKEATQPHHAMTPDAVTVFAGFLVSQLLQKEADKTQKIFDPAAGAGNLLTGVMNQQSAPVAGIGVEADETLANLLFINSGVQGLDLAGVHDDSVKMDRLDDRVDLVVSDLPVGYYPDEQVIDGFQTKAQGTPTYVHHLLIEKSLRQVEEGGFLLFLIPNTLFQSEQADILQAYLKDSAVIYALLQLPETMFKAKEQQKSFLLLRKKKTGMTVPKQALLAEMPSFSRKEALQDMTRQISDWISDHLS</sequence>